<dbReference type="OrthoDB" id="7883759at2759"/>
<dbReference type="AlphaFoldDB" id="A0A0J9R0J6"/>
<protein>
    <submittedName>
        <fullName evidence="2">Uncharacterized protein, isoform B</fullName>
    </submittedName>
</protein>
<dbReference type="Bgee" id="FBgn0195158">
    <property type="expression patterns" value="Expressed in female reproductive system and 3 other cell types or tissues"/>
</dbReference>
<reference evidence="2" key="2">
    <citation type="submission" date="2014-06" db="EMBL/GenBank/DDBJ databases">
        <authorList>
            <person name="Hu T."/>
            <person name="Eisen M.B."/>
            <person name="Thornton K.R."/>
            <person name="Andolfatto P."/>
        </authorList>
    </citation>
    <scope>NUCLEOTIDE SEQUENCE</scope>
    <source>
        <strain evidence="2">W501</strain>
    </source>
</reference>
<accession>A0A0J9R0J6</accession>
<organism evidence="2">
    <name type="scientific">Drosophila simulans</name>
    <name type="common">Fruit fly</name>
    <dbReference type="NCBI Taxonomy" id="7240"/>
    <lineage>
        <taxon>Eukaryota</taxon>
        <taxon>Metazoa</taxon>
        <taxon>Ecdysozoa</taxon>
        <taxon>Arthropoda</taxon>
        <taxon>Hexapoda</taxon>
        <taxon>Insecta</taxon>
        <taxon>Pterygota</taxon>
        <taxon>Neoptera</taxon>
        <taxon>Endopterygota</taxon>
        <taxon>Diptera</taxon>
        <taxon>Brachycera</taxon>
        <taxon>Muscomorpha</taxon>
        <taxon>Ephydroidea</taxon>
        <taxon>Drosophilidae</taxon>
        <taxon>Drosophila</taxon>
        <taxon>Sophophora</taxon>
    </lineage>
</organism>
<name>A0A0J9R0J6_DROSI</name>
<gene>
    <name evidence="2" type="primary">Dsim\GD23788</name>
    <name evidence="2" type="ORF">Dsimw501_GD23788</name>
</gene>
<feature type="region of interest" description="Disordered" evidence="1">
    <location>
        <begin position="150"/>
        <end position="199"/>
    </location>
</feature>
<dbReference type="EMBL" id="CM002910">
    <property type="protein sequence ID" value="KMY89797.1"/>
    <property type="molecule type" value="Genomic_DNA"/>
</dbReference>
<reference evidence="2" key="3">
    <citation type="submission" date="2015-04" db="EMBL/GenBank/DDBJ databases">
        <authorList>
            <consortium name="FlyBase"/>
        </authorList>
    </citation>
    <scope>NUCLEOTIDE SEQUENCE</scope>
    <source>
        <strain evidence="2">W501</strain>
    </source>
</reference>
<evidence type="ECO:0000256" key="1">
    <source>
        <dbReference type="SAM" id="MobiDB-lite"/>
    </source>
</evidence>
<dbReference type="Proteomes" id="UP000035880">
    <property type="component" value="Chromosome 2L"/>
</dbReference>
<sequence>MELRSRTNRRLVDFLKSAGVYEEGMDIEEMTELASVVQQSASISPPDEDLERALHVGKESESDFLTSHPSALHNSTMIISPQVTRRNPSEVDSPPSEPIRITFRALVHRAMDWSPTSDNRIPERKRIAADRNENVELVGKRSRATAAISIGQAPEEEPHNADATPVSPDNECDSGVSWEEVSLSSASDSTTLPSIGEMPDRHLISTSSVAVSDFSDANEISQE</sequence>
<feature type="compositionally biased region" description="Polar residues" evidence="1">
    <location>
        <begin position="182"/>
        <end position="193"/>
    </location>
</feature>
<evidence type="ECO:0000313" key="2">
    <source>
        <dbReference type="EMBL" id="KMY89797.1"/>
    </source>
</evidence>
<reference evidence="2" key="1">
    <citation type="journal article" date="2013" name="Genome Res.">
        <title>A second-generation assembly of the Drosophila simulans genome provides new insights into patterns of lineage-specific divergence.</title>
        <authorList>
            <person name="Hu T.T."/>
            <person name="Eisen M.B."/>
            <person name="Thornton K.R."/>
            <person name="Andolfatto P."/>
        </authorList>
    </citation>
    <scope>NUCLEOTIDE SEQUENCE [LARGE SCALE GENOMIC DNA]</scope>
    <source>
        <strain evidence="2">W501</strain>
    </source>
</reference>
<dbReference type="KEGG" id="dsi:Dsimw501_GD23788"/>
<proteinExistence type="predicted"/>